<evidence type="ECO:0000256" key="1">
    <source>
        <dbReference type="SAM" id="MobiDB-lite"/>
    </source>
</evidence>
<gene>
    <name evidence="3" type="ORF">HGRIS_007952</name>
</gene>
<feature type="compositionally biased region" description="Low complexity" evidence="1">
    <location>
        <begin position="276"/>
        <end position="290"/>
    </location>
</feature>
<feature type="transmembrane region" description="Helical" evidence="2">
    <location>
        <begin position="362"/>
        <end position="385"/>
    </location>
</feature>
<evidence type="ECO:0000313" key="4">
    <source>
        <dbReference type="Proteomes" id="UP001556367"/>
    </source>
</evidence>
<feature type="compositionally biased region" description="Pro residues" evidence="1">
    <location>
        <begin position="221"/>
        <end position="237"/>
    </location>
</feature>
<dbReference type="Proteomes" id="UP001556367">
    <property type="component" value="Unassembled WGS sequence"/>
</dbReference>
<evidence type="ECO:0000256" key="2">
    <source>
        <dbReference type="SAM" id="Phobius"/>
    </source>
</evidence>
<name>A0ABR3J6T8_9AGAR</name>
<evidence type="ECO:0008006" key="5">
    <source>
        <dbReference type="Google" id="ProtNLM"/>
    </source>
</evidence>
<feature type="compositionally biased region" description="Low complexity" evidence="1">
    <location>
        <begin position="570"/>
        <end position="587"/>
    </location>
</feature>
<sequence length="679" mass="68739">MLDSSSTTLSVSPSSSPPILASFSSSFGSTTAPASLSTPTTSASTLNSSPTTAASSSLPTTIPVSPPTTSEPTASETGSSTVTSDTASSFTMTDVASSLSLTSDDAPTSVPPTSPPSSSSIFSADPTFSPAPSTHTSTDSATLTQSFTDSSTDAPLPTSTESSSEPTPSPSPSTPSTPNTEESTPPAPPSTSDMASSESSSSSSSSSSISSSSSVSSSSSAPPPPPSSSSEPPPPPSSSSSTPDGPSSSSSPDQPPPSSSNPPDPPPSSAPPPPSSESASPSPTAFPSQTATLSTLQSTVFVTTTNSVGQSTIVTPTQVTAVVTLTDSLGVTLTYTSVFANPTLGSDNHRGSGSAFFANTGAVAAVFTLTGLAAMSILLFIVFAIRRRRRNLKLEHDTAVSASLAAAGVYRSPLDDDDDPARQEIRSRSRYGSPELEMGHRSSSGHAIGTAGSRLSAVHSSHSGPYLDSPVRENPPTDEGYNPYSDYSLGAGGAAAAALAREGYYTAARTSSPPPPPGAYGGYAAHYNDNSAGSHSQHGSTQDHGHAGQRSSHSAGSYEPLLGDPFRSQGVSPSGSGLPSPSLAAPLPVLPPRNPRRLSERKTEPPLFFDAPVAAAALPGHDGSSVYSSESTDDRLDPGMRERMGNASNVDIRDEHDYSRPVLGVRNLPDGASHTSRDS</sequence>
<dbReference type="EMBL" id="JASNQZ010000011">
    <property type="protein sequence ID" value="KAL0951233.1"/>
    <property type="molecule type" value="Genomic_DNA"/>
</dbReference>
<feature type="compositionally biased region" description="Basic and acidic residues" evidence="1">
    <location>
        <begin position="632"/>
        <end position="644"/>
    </location>
</feature>
<feature type="compositionally biased region" description="Pro residues" evidence="1">
    <location>
        <begin position="253"/>
        <end position="275"/>
    </location>
</feature>
<feature type="compositionally biased region" description="Polar residues" evidence="1">
    <location>
        <begin position="130"/>
        <end position="153"/>
    </location>
</feature>
<feature type="compositionally biased region" description="Low complexity" evidence="1">
    <location>
        <begin position="1"/>
        <end position="81"/>
    </location>
</feature>
<feature type="compositionally biased region" description="Low complexity" evidence="1">
    <location>
        <begin position="116"/>
        <end position="128"/>
    </location>
</feature>
<feature type="region of interest" description="Disordered" evidence="1">
    <location>
        <begin position="427"/>
        <end position="485"/>
    </location>
</feature>
<proteinExistence type="predicted"/>
<keyword evidence="2" id="KW-1133">Transmembrane helix</keyword>
<feature type="compositionally biased region" description="Low complexity" evidence="1">
    <location>
        <begin position="157"/>
        <end position="166"/>
    </location>
</feature>
<feature type="compositionally biased region" description="Polar residues" evidence="1">
    <location>
        <begin position="528"/>
        <end position="540"/>
    </location>
</feature>
<keyword evidence="2" id="KW-0472">Membrane</keyword>
<keyword evidence="4" id="KW-1185">Reference proteome</keyword>
<feature type="compositionally biased region" description="Low complexity" evidence="1">
    <location>
        <begin position="238"/>
        <end position="252"/>
    </location>
</feature>
<feature type="region of interest" description="Disordered" evidence="1">
    <location>
        <begin position="619"/>
        <end position="679"/>
    </location>
</feature>
<comment type="caution">
    <text evidence="3">The sequence shown here is derived from an EMBL/GenBank/DDBJ whole genome shotgun (WGS) entry which is preliminary data.</text>
</comment>
<reference evidence="4" key="1">
    <citation type="submission" date="2024-06" db="EMBL/GenBank/DDBJ databases">
        <title>Multi-omics analyses provide insights into the biosynthesis of the anticancer antibiotic pleurotin in Hohenbuehelia grisea.</title>
        <authorList>
            <person name="Weaver J.A."/>
            <person name="Alberti F."/>
        </authorList>
    </citation>
    <scope>NUCLEOTIDE SEQUENCE [LARGE SCALE GENOMIC DNA]</scope>
    <source>
        <strain evidence="4">T-177</strain>
    </source>
</reference>
<feature type="region of interest" description="Disordered" evidence="1">
    <location>
        <begin position="1"/>
        <end position="290"/>
    </location>
</feature>
<feature type="region of interest" description="Disordered" evidence="1">
    <location>
        <begin position="507"/>
        <end position="603"/>
    </location>
</feature>
<feature type="compositionally biased region" description="Low complexity" evidence="1">
    <location>
        <begin position="176"/>
        <end position="220"/>
    </location>
</feature>
<evidence type="ECO:0000313" key="3">
    <source>
        <dbReference type="EMBL" id="KAL0951233.1"/>
    </source>
</evidence>
<feature type="compositionally biased region" description="Polar residues" evidence="1">
    <location>
        <begin position="82"/>
        <end position="101"/>
    </location>
</feature>
<accession>A0ABR3J6T8</accession>
<organism evidence="3 4">
    <name type="scientific">Hohenbuehelia grisea</name>
    <dbReference type="NCBI Taxonomy" id="104357"/>
    <lineage>
        <taxon>Eukaryota</taxon>
        <taxon>Fungi</taxon>
        <taxon>Dikarya</taxon>
        <taxon>Basidiomycota</taxon>
        <taxon>Agaricomycotina</taxon>
        <taxon>Agaricomycetes</taxon>
        <taxon>Agaricomycetidae</taxon>
        <taxon>Agaricales</taxon>
        <taxon>Pleurotineae</taxon>
        <taxon>Pleurotaceae</taxon>
        <taxon>Hohenbuehelia</taxon>
    </lineage>
</organism>
<protein>
    <recommendedName>
        <fullName evidence="5">Proteophosphoglycan ppg4</fullName>
    </recommendedName>
</protein>
<keyword evidence="2" id="KW-0812">Transmembrane</keyword>